<feature type="compositionally biased region" description="Basic and acidic residues" evidence="1">
    <location>
        <begin position="84"/>
        <end position="102"/>
    </location>
</feature>
<proteinExistence type="predicted"/>
<feature type="region of interest" description="Disordered" evidence="1">
    <location>
        <begin position="84"/>
        <end position="109"/>
    </location>
</feature>
<name>A0ABD1S2D1_9LAMI</name>
<comment type="caution">
    <text evidence="2">The sequence shown here is derived from an EMBL/GenBank/DDBJ whole genome shotgun (WGS) entry which is preliminary data.</text>
</comment>
<evidence type="ECO:0000313" key="2">
    <source>
        <dbReference type="EMBL" id="KAL2494078.1"/>
    </source>
</evidence>
<accession>A0ABD1S2D1</accession>
<protein>
    <submittedName>
        <fullName evidence="2">Uncharacterized protein</fullName>
    </submittedName>
</protein>
<sequence length="109" mass="12508">MEYLIIDKSSLYHGDLGKPALIDLCNVTYTKFLCMKNSTDCRIAIVKENQSESRSCYTNAMRKFVDRGVHMIGIEMVKVESDLEKMDETRDGDRDVRIREPEDPSGLDL</sequence>
<evidence type="ECO:0000313" key="3">
    <source>
        <dbReference type="Proteomes" id="UP001604277"/>
    </source>
</evidence>
<dbReference type="EMBL" id="JBFOLJ010000011">
    <property type="protein sequence ID" value="KAL2494078.1"/>
    <property type="molecule type" value="Genomic_DNA"/>
</dbReference>
<reference evidence="3" key="1">
    <citation type="submission" date="2024-07" db="EMBL/GenBank/DDBJ databases">
        <title>Two chromosome-level genome assemblies of Korean endemic species Abeliophyllum distichum and Forsythia ovata (Oleaceae).</title>
        <authorList>
            <person name="Jang H."/>
        </authorList>
    </citation>
    <scope>NUCLEOTIDE SEQUENCE [LARGE SCALE GENOMIC DNA]</scope>
</reference>
<dbReference type="AlphaFoldDB" id="A0ABD1S2D1"/>
<keyword evidence="3" id="KW-1185">Reference proteome</keyword>
<evidence type="ECO:0000256" key="1">
    <source>
        <dbReference type="SAM" id="MobiDB-lite"/>
    </source>
</evidence>
<organism evidence="2 3">
    <name type="scientific">Forsythia ovata</name>
    <dbReference type="NCBI Taxonomy" id="205694"/>
    <lineage>
        <taxon>Eukaryota</taxon>
        <taxon>Viridiplantae</taxon>
        <taxon>Streptophyta</taxon>
        <taxon>Embryophyta</taxon>
        <taxon>Tracheophyta</taxon>
        <taxon>Spermatophyta</taxon>
        <taxon>Magnoliopsida</taxon>
        <taxon>eudicotyledons</taxon>
        <taxon>Gunneridae</taxon>
        <taxon>Pentapetalae</taxon>
        <taxon>asterids</taxon>
        <taxon>lamiids</taxon>
        <taxon>Lamiales</taxon>
        <taxon>Oleaceae</taxon>
        <taxon>Forsythieae</taxon>
        <taxon>Forsythia</taxon>
    </lineage>
</organism>
<dbReference type="Proteomes" id="UP001604277">
    <property type="component" value="Unassembled WGS sequence"/>
</dbReference>
<gene>
    <name evidence="2" type="ORF">Fot_37835</name>
</gene>